<dbReference type="SMART" id="SM00634">
    <property type="entry name" value="BID_1"/>
    <property type="match status" value="2"/>
</dbReference>
<dbReference type="InterPro" id="IPR003344">
    <property type="entry name" value="Big_1_dom"/>
</dbReference>
<reference evidence="5" key="2">
    <citation type="journal article" date="2024" name="Nature">
        <title>Anoxygenic phototroph of the Chloroflexota uses a type I reaction centre.</title>
        <authorList>
            <person name="Tsuji J.M."/>
            <person name="Shaw N.A."/>
            <person name="Nagashima S."/>
            <person name="Venkiteswaran J.J."/>
            <person name="Schiff S.L."/>
            <person name="Watanabe T."/>
            <person name="Fukui M."/>
            <person name="Hanada S."/>
            <person name="Tank M."/>
            <person name="Neufeld J.D."/>
        </authorList>
    </citation>
    <scope>NUCLEOTIDE SEQUENCE</scope>
    <source>
        <strain evidence="5">L227-S17</strain>
    </source>
</reference>
<evidence type="ECO:0000313" key="6">
    <source>
        <dbReference type="Proteomes" id="UP000521676"/>
    </source>
</evidence>
<feature type="compositionally biased region" description="Gly residues" evidence="2">
    <location>
        <begin position="315"/>
        <end position="327"/>
    </location>
</feature>
<evidence type="ECO:0000256" key="1">
    <source>
        <dbReference type="ARBA" id="ARBA00010116"/>
    </source>
</evidence>
<dbReference type="Proteomes" id="UP001431572">
    <property type="component" value="Chromosome 1"/>
</dbReference>
<reference evidence="4 6" key="1">
    <citation type="submission" date="2020-06" db="EMBL/GenBank/DDBJ databases">
        <title>Anoxygenic phototrophic Chloroflexota member uses a Type I reaction center.</title>
        <authorList>
            <person name="Tsuji J.M."/>
            <person name="Shaw N.A."/>
            <person name="Nagashima S."/>
            <person name="Venkiteswaran J."/>
            <person name="Schiff S.L."/>
            <person name="Hanada S."/>
            <person name="Tank M."/>
            <person name="Neufeld J.D."/>
        </authorList>
    </citation>
    <scope>NUCLEOTIDE SEQUENCE [LARGE SCALE GENOMIC DNA]</scope>
    <source>
        <strain evidence="4">L227-S17</strain>
    </source>
</reference>
<protein>
    <submittedName>
        <fullName evidence="4">Ig-like domain repeat protein</fullName>
    </submittedName>
</protein>
<comment type="similarity">
    <text evidence="1">Belongs to the intimin/invasin family.</text>
</comment>
<keyword evidence="7" id="KW-1185">Reference proteome</keyword>
<proteinExistence type="inferred from homology"/>
<accession>A0A8T7M149</accession>
<dbReference type="Pfam" id="PF02369">
    <property type="entry name" value="Big_1"/>
    <property type="match status" value="1"/>
</dbReference>
<dbReference type="InterPro" id="IPR041286">
    <property type="entry name" value="MBG_2"/>
</dbReference>
<dbReference type="Gene3D" id="3.30.160.710">
    <property type="match status" value="1"/>
</dbReference>
<dbReference type="Pfam" id="PF18887">
    <property type="entry name" value="MBG_3"/>
    <property type="match status" value="1"/>
</dbReference>
<sequence>MGILKQPVPYYFRFSPKFWIYQLALYSLAGLILLLPGIARASGNVTDCINYSSPGGLGTALAAGGNVTFSCDGTILIPATIAVNSTVTIDATGHNVTLDAHNAFQLFNVAAAGNLTLTNLTLTNGKAVSSNGGAIISSGALTITNSAFTNNLAIGTNGVVGIGGSSSACNGGTGAKGGEVNGGAIYSSGSLTISNSTFTRNTTQGGNGGSGQTLTVTCTDGNGINGGNGGNGGAANGGAIYATGTAFNITRTTFSNNRAVAGSGGNGGVGSNSTSYGGTGGTGGNGANGAGGAIFVSASSINIRNNTFTSNSAIGGSGGNGGQGGNGPTNPPAGMPYGPGAGGGGNGGNGAAATGGAVSIISTSSIVSGNNFALNSATSGVAGALGPIGAIGAPNRSPGVAGSSASSNGGGLNLIVGTINLNNGIFTSNTPNNCAGVATLATTNIKEYPAPATCGLGSIVTNDKLYPFATSISLALAPGSNLTQGQVVTFNATLSNLEEESHGLVTFSDGTTVLGTAPLIGNTASFSTSNLSVGVHSITASFGGEEDYSSSTSPVLSITISPATPTVTLASSLATATYGQAVTFTANVTAGGIAPTGSVTFYDSTTSLGTVPLSAGSASLTISTLGAGNHPITATYSGDSTYSSSTSTVLTQPVSQATATITLANLSQTYDGTAKSVTYTTSVAVQNVQITYSQNNTAVQTPINAGDYQVTATISDPNYTGSSSATLTIAPATSSITLVSSLNPAKIWQTVTFTATISPAIATGSVTFYDGATTLGIGNINSGGQATLATSPLVVGGIHLITAAYNGSNNVNSSTSASLSQEAVDGWAGAKEIPLSPVDLNTVTGSANQTNTVAVDSQWFSIQVPANGKITVTLRGAGTTLDLPYDMDLTLHKDVKAEYDGLNNASNTATTPVNPVLQTAKVAAMESLPMWTWEMWTFPMWTWEMWTFPMWTWEMWTFPSPTTNSVFTPDTNVPSGYNAVPYIGAQKTSLVAASAQTGNMPELVVNQTGNNSGTYYLRVKSKNGGVGNTSYHIDVKVEGRNCEGFTASTPPSYTNTQANTVVVTDYSQLPGTADEKTALQAKLTQFVARSEVGGVVVDLSANKSVQDARAKANQFAFCPLAQNALAAEIKSVVSSYKPRYIVLIGADDVIPFYRYLDQAAIGKESNYIPPVDGNKPAGVALQDNMVLGQDYYGQSLEFNPGNQAVPIPDVAVGRLVSTAADATNMITQYLNTKGVIAPKSGLVTGYDFATDTANLVKSDLTAAMTQPNCGTATTAPCPVVDSLISDTWSANDLRAKFINTQHDFIFLGGHFSAGGTEAADKSVLMAAELLNSSTDQSNSLLLSIGCHSGYNIPLNGFINNYSPDPDWAKAFARKGMTSVIGTGYQYGDTDVIAYSEKLYSDLVKQLHTGTGQTQITIGDALVATKKHYLATNSPIQGVHAKVVIEATLYGLPMLGVQLTGTTPASDTPVSLTLNAANSNLNYADYNTGQITTDTHTVTLANNANQSQTVTATYRSGKDGTVTNPLEPVLPLDMRNVTVSGQLLRGVGFRKGDYVDTTGLFPLVSSAPTTEQGLAHPTFSSNYFYPVTVARPNYYDALSDGATTRLAITPVQYKSDSLSSITGTQRLYNNLGFRLYYGSTNGLASPPAISGVSGANNNGSLSFSAKVVGQPDIQEVWITYTSNAGAWYGKWDSVNLQRSATDPTLWVSDPNNPLTLVGQASDLRFMVQATTVDGLVSLDTNGGIYYSINGGQTAQNTTITVQNLPASVATQSQPTLQATLKDNNQNPLAGKTLVFNLGQQFVAATTNANGVALVTPPAPNTTVDPTKPSFLINQTPGTYIANVYFTGDESYQASSSTSQQLVITKQATQLSLTAPASLQYGNIGNSVSATLKDGNNKPVQQKSILFKVTSGTLSFAKAVSTGVDGKATLGITQWPAGDYTLTASFGVLDNGQISDQFYNSSSASVALHIDPTPLTIQTVDSNRVYGQDNLPFQVTYTGLIPGETANVLGGTLAFTTVAGATSVPGVYSVTPSGLTSSNYAITFLPGNLTVNKASSSVVASVIATGTTFGSNVVFNVTVNPVAPGSGVPTGNITLLEGTTVIATSTNLDSSGKVTITVNTLSAGSHKINVLYNGDGNFLTDTATLDQAISINKASSVLTVTSSVSPSAFLNQPITFVATVAPTTTTQVSPTGSVIIREGSTILSTVTLIGGKASFTTATLKVGLHNITVDYNGDTNYQGSSATLDQKVRYRVCVNPMDDSDNDNPVTCNTSYTKAKKAGSTLPIKVQLRDFNNVNVSSATIVLKAVDVDGAPVSSSGKANPNNLFQWDRDAKRYEFSLKTTGLTKGSHTLKFQVVGDTNIDYLVQFTLN</sequence>
<dbReference type="SUPFAM" id="SSF51126">
    <property type="entry name" value="Pectin lyase-like"/>
    <property type="match status" value="1"/>
</dbReference>
<feature type="domain" description="Big-1" evidence="3">
    <location>
        <begin position="1754"/>
        <end position="1854"/>
    </location>
</feature>
<dbReference type="SUPFAM" id="SSF49373">
    <property type="entry name" value="Invasin/intimin cell-adhesion fragments"/>
    <property type="match status" value="2"/>
</dbReference>
<dbReference type="InterPro" id="IPR032109">
    <property type="entry name" value="Big_3_5"/>
</dbReference>
<dbReference type="InterPro" id="IPR013783">
    <property type="entry name" value="Ig-like_fold"/>
</dbReference>
<evidence type="ECO:0000256" key="2">
    <source>
        <dbReference type="SAM" id="MobiDB-lite"/>
    </source>
</evidence>
<evidence type="ECO:0000259" key="3">
    <source>
        <dbReference type="SMART" id="SM00634"/>
    </source>
</evidence>
<dbReference type="InterPro" id="IPR011050">
    <property type="entry name" value="Pectin_lyase_fold/virulence"/>
</dbReference>
<dbReference type="Gene3D" id="2.60.40.10">
    <property type="entry name" value="Immunoglobulins"/>
    <property type="match status" value="6"/>
</dbReference>
<evidence type="ECO:0000313" key="7">
    <source>
        <dbReference type="Proteomes" id="UP001431572"/>
    </source>
</evidence>
<dbReference type="Pfam" id="PF16640">
    <property type="entry name" value="Big_3_5"/>
    <property type="match status" value="5"/>
</dbReference>
<feature type="domain" description="Big-1" evidence="3">
    <location>
        <begin position="1867"/>
        <end position="1954"/>
    </location>
</feature>
<gene>
    <name evidence="4" type="ORF">HXX08_05315</name>
    <name evidence="5" type="ORF">OZ401_000411</name>
</gene>
<dbReference type="RefSeq" id="WP_341469053.1">
    <property type="nucleotide sequence ID" value="NZ_CP128399.1"/>
</dbReference>
<dbReference type="Proteomes" id="UP000521676">
    <property type="component" value="Unassembled WGS sequence"/>
</dbReference>
<dbReference type="EMBL" id="JACATZ010000001">
    <property type="protein sequence ID" value="NWJ45281.1"/>
    <property type="molecule type" value="Genomic_DNA"/>
</dbReference>
<feature type="region of interest" description="Disordered" evidence="2">
    <location>
        <begin position="314"/>
        <end position="341"/>
    </location>
</feature>
<evidence type="ECO:0000313" key="5">
    <source>
        <dbReference type="EMBL" id="WJW67156.1"/>
    </source>
</evidence>
<dbReference type="EMBL" id="CP128399">
    <property type="protein sequence ID" value="WJW67156.1"/>
    <property type="molecule type" value="Genomic_DNA"/>
</dbReference>
<dbReference type="InterPro" id="IPR043772">
    <property type="entry name" value="MBG_3"/>
</dbReference>
<evidence type="ECO:0000313" key="4">
    <source>
        <dbReference type="EMBL" id="NWJ45281.1"/>
    </source>
</evidence>
<name>A0A8T7M149_9CHLR</name>
<dbReference type="InterPro" id="IPR008964">
    <property type="entry name" value="Invasin/intimin_cell_adhesion"/>
</dbReference>
<organism evidence="4 6">
    <name type="scientific">Candidatus Chlorohelix allophototropha</name>
    <dbReference type="NCBI Taxonomy" id="3003348"/>
    <lineage>
        <taxon>Bacteria</taxon>
        <taxon>Bacillati</taxon>
        <taxon>Chloroflexota</taxon>
        <taxon>Chloroflexia</taxon>
        <taxon>Candidatus Chloroheliales</taxon>
        <taxon>Candidatus Chloroheliaceae</taxon>
        <taxon>Candidatus Chlorohelix</taxon>
    </lineage>
</organism>
<dbReference type="Pfam" id="PF18676">
    <property type="entry name" value="MBG_2"/>
    <property type="match status" value="1"/>
</dbReference>